<name>A0A1F6W7S6_9BACT</name>
<evidence type="ECO:0008006" key="4">
    <source>
        <dbReference type="Google" id="ProtNLM"/>
    </source>
</evidence>
<keyword evidence="1" id="KW-0472">Membrane</keyword>
<protein>
    <recommendedName>
        <fullName evidence="4">PilN domain-containing protein</fullName>
    </recommendedName>
</protein>
<evidence type="ECO:0000256" key="1">
    <source>
        <dbReference type="SAM" id="Phobius"/>
    </source>
</evidence>
<organism evidence="2 3">
    <name type="scientific">Candidatus Nomurabacteria bacterium RIFCSPHIGHO2_02_FULL_41_18</name>
    <dbReference type="NCBI Taxonomy" id="1801754"/>
    <lineage>
        <taxon>Bacteria</taxon>
        <taxon>Candidatus Nomuraibacteriota</taxon>
    </lineage>
</organism>
<dbReference type="AlphaFoldDB" id="A0A1F6W7S6"/>
<proteinExistence type="predicted"/>
<evidence type="ECO:0000313" key="3">
    <source>
        <dbReference type="Proteomes" id="UP000177777"/>
    </source>
</evidence>
<dbReference type="Proteomes" id="UP000177777">
    <property type="component" value="Unassembled WGS sequence"/>
</dbReference>
<dbReference type="STRING" id="1801754.A3D42_01475"/>
<evidence type="ECO:0000313" key="2">
    <source>
        <dbReference type="EMBL" id="OGI77862.1"/>
    </source>
</evidence>
<reference evidence="2 3" key="1">
    <citation type="journal article" date="2016" name="Nat. Commun.">
        <title>Thousands of microbial genomes shed light on interconnected biogeochemical processes in an aquifer system.</title>
        <authorList>
            <person name="Anantharaman K."/>
            <person name="Brown C.T."/>
            <person name="Hug L.A."/>
            <person name="Sharon I."/>
            <person name="Castelle C.J."/>
            <person name="Probst A.J."/>
            <person name="Thomas B.C."/>
            <person name="Singh A."/>
            <person name="Wilkins M.J."/>
            <person name="Karaoz U."/>
            <person name="Brodie E.L."/>
            <person name="Williams K.H."/>
            <person name="Hubbard S.S."/>
            <person name="Banfield J.F."/>
        </authorList>
    </citation>
    <scope>NUCLEOTIDE SEQUENCE [LARGE SCALE GENOMIC DNA]</scope>
</reference>
<keyword evidence="1" id="KW-0812">Transmembrane</keyword>
<comment type="caution">
    <text evidence="2">The sequence shown here is derived from an EMBL/GenBank/DDBJ whole genome shotgun (WGS) entry which is preliminary data.</text>
</comment>
<keyword evidence="1" id="KW-1133">Transmembrane helix</keyword>
<sequence>MEQNFQTSFIPKKPIVADRPVAASSVGLFFTISIFILLTILVSSGALYFYRGLLTKNIATMENDLSLAKNRFEPSRISELGLIDKRLRASTEVLAGHTAISPIFEALEKITMKSVRFLNFEYQTGDGNDSDIMVKLSGMAVGYRSIALQSDLFAENKSFLNPIFSNLSLDNSGNVLFDLTFSVDPVFVNYKNTLLAEEKDKESVSLEDFIPIQN</sequence>
<gene>
    <name evidence="2" type="ORF">A3D42_01475</name>
</gene>
<accession>A0A1F6W7S6</accession>
<feature type="transmembrane region" description="Helical" evidence="1">
    <location>
        <begin position="28"/>
        <end position="50"/>
    </location>
</feature>
<dbReference type="EMBL" id="MFUE01000009">
    <property type="protein sequence ID" value="OGI77862.1"/>
    <property type="molecule type" value="Genomic_DNA"/>
</dbReference>